<dbReference type="AlphaFoldDB" id="A0A8S2KNI1"/>
<gene>
    <name evidence="6" type="ORF">OVA965_LOCUS19257</name>
    <name evidence="7" type="ORF">TMI583_LOCUS19267</name>
</gene>
<dbReference type="Pfam" id="PF00069">
    <property type="entry name" value="Pkinase"/>
    <property type="match status" value="1"/>
</dbReference>
<dbReference type="Proteomes" id="UP000677228">
    <property type="component" value="Unassembled WGS sequence"/>
</dbReference>
<organism evidence="7 8">
    <name type="scientific">Didymodactylos carnosus</name>
    <dbReference type="NCBI Taxonomy" id="1234261"/>
    <lineage>
        <taxon>Eukaryota</taxon>
        <taxon>Metazoa</taxon>
        <taxon>Spiralia</taxon>
        <taxon>Gnathifera</taxon>
        <taxon>Rotifera</taxon>
        <taxon>Eurotatoria</taxon>
        <taxon>Bdelloidea</taxon>
        <taxon>Philodinida</taxon>
        <taxon>Philodinidae</taxon>
        <taxon>Didymodactylos</taxon>
    </lineage>
</organism>
<dbReference type="EMBL" id="CAJOBA010009879">
    <property type="protein sequence ID" value="CAF3861633.1"/>
    <property type="molecule type" value="Genomic_DNA"/>
</dbReference>
<proteinExistence type="predicted"/>
<dbReference type="PANTHER" id="PTHR48016:SF47">
    <property type="entry name" value="PROTEIN KINASE DOMAIN-CONTAINING PROTEIN"/>
    <property type="match status" value="1"/>
</dbReference>
<dbReference type="GO" id="GO:0005524">
    <property type="term" value="F:ATP binding"/>
    <property type="evidence" value="ECO:0007669"/>
    <property type="project" value="UniProtKB-KW"/>
</dbReference>
<dbReference type="PROSITE" id="PS50011">
    <property type="entry name" value="PROTEIN_KINASE_DOM"/>
    <property type="match status" value="1"/>
</dbReference>
<dbReference type="InterPro" id="IPR000719">
    <property type="entry name" value="Prot_kinase_dom"/>
</dbReference>
<accession>A0A8S2KNI1</accession>
<sequence>MHHSVFRSLIMPHYCRSLADLPQLSEYIIYSNAKRIKEALEYVHSQNIVHMDVKSANVMVDMDGKWYLADFGSAKNIGEPVGSYTHHFYPVDITSKPALPSFDYYMFIILVIIELNKANWKSLLDYNNHMHIAHSEVVNMIKQGRTPIFICFLTDLLTLADNDCIKSL</sequence>
<keyword evidence="2" id="KW-0547">Nucleotide-binding</keyword>
<evidence type="ECO:0000256" key="4">
    <source>
        <dbReference type="ARBA" id="ARBA00022840"/>
    </source>
</evidence>
<dbReference type="SUPFAM" id="SSF56112">
    <property type="entry name" value="Protein kinase-like (PK-like)"/>
    <property type="match status" value="1"/>
</dbReference>
<protein>
    <recommendedName>
        <fullName evidence="5">Protein kinase domain-containing protein</fullName>
    </recommendedName>
</protein>
<evidence type="ECO:0000256" key="1">
    <source>
        <dbReference type="ARBA" id="ARBA00022679"/>
    </source>
</evidence>
<evidence type="ECO:0000313" key="6">
    <source>
        <dbReference type="EMBL" id="CAF1100254.1"/>
    </source>
</evidence>
<dbReference type="GO" id="GO:0004672">
    <property type="term" value="F:protein kinase activity"/>
    <property type="evidence" value="ECO:0007669"/>
    <property type="project" value="InterPro"/>
</dbReference>
<dbReference type="PANTHER" id="PTHR48016">
    <property type="entry name" value="MAP KINASE KINASE KINASE SSK2-RELATED-RELATED"/>
    <property type="match status" value="1"/>
</dbReference>
<evidence type="ECO:0000256" key="3">
    <source>
        <dbReference type="ARBA" id="ARBA00022777"/>
    </source>
</evidence>
<evidence type="ECO:0000259" key="5">
    <source>
        <dbReference type="PROSITE" id="PS50011"/>
    </source>
</evidence>
<name>A0A8S2KNI1_9BILA</name>
<comment type="caution">
    <text evidence="7">The sequence shown here is derived from an EMBL/GenBank/DDBJ whole genome shotgun (WGS) entry which is preliminary data.</text>
</comment>
<dbReference type="EMBL" id="CAJNOK010009861">
    <property type="protein sequence ID" value="CAF1100254.1"/>
    <property type="molecule type" value="Genomic_DNA"/>
</dbReference>
<evidence type="ECO:0000313" key="7">
    <source>
        <dbReference type="EMBL" id="CAF3861633.1"/>
    </source>
</evidence>
<dbReference type="Gene3D" id="1.10.510.10">
    <property type="entry name" value="Transferase(Phosphotransferase) domain 1"/>
    <property type="match status" value="1"/>
</dbReference>
<dbReference type="PROSITE" id="PS00108">
    <property type="entry name" value="PROTEIN_KINASE_ST"/>
    <property type="match status" value="1"/>
</dbReference>
<keyword evidence="3" id="KW-0418">Kinase</keyword>
<keyword evidence="1" id="KW-0808">Transferase</keyword>
<dbReference type="InterPro" id="IPR050538">
    <property type="entry name" value="MAP_kinase_kinase_kinase"/>
</dbReference>
<keyword evidence="4" id="KW-0067">ATP-binding</keyword>
<dbReference type="InterPro" id="IPR011009">
    <property type="entry name" value="Kinase-like_dom_sf"/>
</dbReference>
<dbReference type="Proteomes" id="UP000682733">
    <property type="component" value="Unassembled WGS sequence"/>
</dbReference>
<evidence type="ECO:0000256" key="2">
    <source>
        <dbReference type="ARBA" id="ARBA00022741"/>
    </source>
</evidence>
<evidence type="ECO:0000313" key="8">
    <source>
        <dbReference type="Proteomes" id="UP000682733"/>
    </source>
</evidence>
<dbReference type="InterPro" id="IPR008271">
    <property type="entry name" value="Ser/Thr_kinase_AS"/>
</dbReference>
<reference evidence="7" key="1">
    <citation type="submission" date="2021-02" db="EMBL/GenBank/DDBJ databases">
        <authorList>
            <person name="Nowell W R."/>
        </authorList>
    </citation>
    <scope>NUCLEOTIDE SEQUENCE</scope>
</reference>
<feature type="domain" description="Protein kinase" evidence="5">
    <location>
        <begin position="1"/>
        <end position="168"/>
    </location>
</feature>